<evidence type="ECO:0000313" key="3">
    <source>
        <dbReference type="Proteomes" id="UP000199312"/>
    </source>
</evidence>
<reference evidence="3" key="1">
    <citation type="submission" date="2016-10" db="EMBL/GenBank/DDBJ databases">
        <authorList>
            <person name="Varghese N."/>
            <person name="Submissions S."/>
        </authorList>
    </citation>
    <scope>NUCLEOTIDE SEQUENCE [LARGE SCALE GENOMIC DNA]</scope>
    <source>
        <strain evidence="3">DSM 24450</strain>
    </source>
</reference>
<keyword evidence="1" id="KW-0732">Signal</keyword>
<feature type="chain" id="PRO_5011601873" description="SMP-30/Gluconolaconase/LRE-like region-containing protein" evidence="1">
    <location>
        <begin position="20"/>
        <end position="284"/>
    </location>
</feature>
<organism evidence="2 3">
    <name type="scientific">Lutibacter maritimus</name>
    <dbReference type="NCBI Taxonomy" id="593133"/>
    <lineage>
        <taxon>Bacteria</taxon>
        <taxon>Pseudomonadati</taxon>
        <taxon>Bacteroidota</taxon>
        <taxon>Flavobacteriia</taxon>
        <taxon>Flavobacteriales</taxon>
        <taxon>Flavobacteriaceae</taxon>
        <taxon>Lutibacter</taxon>
    </lineage>
</organism>
<evidence type="ECO:0000256" key="1">
    <source>
        <dbReference type="SAM" id="SignalP"/>
    </source>
</evidence>
<dbReference type="EMBL" id="FOZP01000007">
    <property type="protein sequence ID" value="SFS69950.1"/>
    <property type="molecule type" value="Genomic_DNA"/>
</dbReference>
<dbReference type="Proteomes" id="UP000199312">
    <property type="component" value="Unassembled WGS sequence"/>
</dbReference>
<sequence>MKRLPMVIIALISFTAIFSQDVSTLAKIESNYGDGMIVTPDGDILVSGGYNKTTILKVTPNGKVSTYIDDLPGPVGMGFDSKGNLYVSNYTGNSIIKITPNKVVSDFAKNLDGPAGLAVDENDDIFVTLYGAGFSGTGGKILKFKPDGSFVEYFTGNGLQDAIGIIFDNQKNIYTTNFVGGDLFKVGVNKQMSKPASIPNAKINQITYFDHYVYLPSPNLRKIFRYNVLNGKLEHFAGTGEENVTDGTLKASEFNMPNSCAIDASNGKLYILEHKLGLIREITF</sequence>
<name>A0A1I6RZC4_9FLAO</name>
<dbReference type="AlphaFoldDB" id="A0A1I6RZC4"/>
<dbReference type="STRING" id="593133.SAMN04488006_2668"/>
<evidence type="ECO:0000313" key="2">
    <source>
        <dbReference type="EMBL" id="SFS69950.1"/>
    </source>
</evidence>
<proteinExistence type="predicted"/>
<gene>
    <name evidence="2" type="ORF">SAMN04488006_2668</name>
</gene>
<dbReference type="PANTHER" id="PTHR47572:SF4">
    <property type="entry name" value="LACTONASE DRP35"/>
    <property type="match status" value="1"/>
</dbReference>
<dbReference type="InterPro" id="IPR051262">
    <property type="entry name" value="SMP-30/CGR1_Lactonase"/>
</dbReference>
<protein>
    <recommendedName>
        <fullName evidence="4">SMP-30/Gluconolaconase/LRE-like region-containing protein</fullName>
    </recommendedName>
</protein>
<dbReference type="PANTHER" id="PTHR47572">
    <property type="entry name" value="LIPOPROTEIN-RELATED"/>
    <property type="match status" value="1"/>
</dbReference>
<keyword evidence="3" id="KW-1185">Reference proteome</keyword>
<evidence type="ECO:0008006" key="4">
    <source>
        <dbReference type="Google" id="ProtNLM"/>
    </source>
</evidence>
<dbReference type="RefSeq" id="WP_090227979.1">
    <property type="nucleotide sequence ID" value="NZ_FOZP01000007.1"/>
</dbReference>
<accession>A0A1I6RZC4</accession>
<dbReference type="SUPFAM" id="SSF101898">
    <property type="entry name" value="NHL repeat"/>
    <property type="match status" value="1"/>
</dbReference>
<dbReference type="InterPro" id="IPR011042">
    <property type="entry name" value="6-blade_b-propeller_TolB-like"/>
</dbReference>
<dbReference type="OrthoDB" id="1156241at2"/>
<dbReference type="Gene3D" id="2.120.10.30">
    <property type="entry name" value="TolB, C-terminal domain"/>
    <property type="match status" value="2"/>
</dbReference>
<feature type="signal peptide" evidence="1">
    <location>
        <begin position="1"/>
        <end position="19"/>
    </location>
</feature>